<gene>
    <name evidence="10" type="ORF">KC01_LOCUS39870</name>
</gene>
<evidence type="ECO:0000256" key="3">
    <source>
        <dbReference type="ARBA" id="ARBA00022692"/>
    </source>
</evidence>
<evidence type="ECO:0000256" key="6">
    <source>
        <dbReference type="ARBA" id="ARBA00023136"/>
    </source>
</evidence>
<evidence type="ECO:0000259" key="9">
    <source>
        <dbReference type="PROSITE" id="PS51704"/>
    </source>
</evidence>
<keyword evidence="4" id="KW-0378">Hydrolase</keyword>
<dbReference type="GO" id="GO:0005886">
    <property type="term" value="C:plasma membrane"/>
    <property type="evidence" value="ECO:0007669"/>
    <property type="project" value="TreeGrafter"/>
</dbReference>
<dbReference type="InterPro" id="IPR030395">
    <property type="entry name" value="GP_PDE_dom"/>
</dbReference>
<comment type="subcellular location">
    <subcellularLocation>
        <location evidence="1">Membrane</location>
        <topology evidence="1">Multi-pass membrane protein</topology>
    </subcellularLocation>
</comment>
<comment type="similarity">
    <text evidence="2">Belongs to the glycerophosphoryl diester phosphodiesterase family.</text>
</comment>
<evidence type="ECO:0000256" key="1">
    <source>
        <dbReference type="ARBA" id="ARBA00004141"/>
    </source>
</evidence>
<feature type="transmembrane region" description="Helical" evidence="8">
    <location>
        <begin position="185"/>
        <end position="203"/>
    </location>
</feature>
<dbReference type="InterPro" id="IPR017946">
    <property type="entry name" value="PLC-like_Pdiesterase_TIM-brl"/>
</dbReference>
<keyword evidence="7" id="KW-0325">Glycoprotein</keyword>
<feature type="transmembrane region" description="Helical" evidence="8">
    <location>
        <begin position="34"/>
        <end position="58"/>
    </location>
</feature>
<reference evidence="10 11" key="1">
    <citation type="submission" date="2024-04" db="EMBL/GenBank/DDBJ databases">
        <authorList>
            <person name="Waldvogel A.-M."/>
            <person name="Schoenle A."/>
        </authorList>
    </citation>
    <scope>NUCLEOTIDE SEQUENCE [LARGE SCALE GENOMIC DNA]</scope>
</reference>
<evidence type="ECO:0000256" key="2">
    <source>
        <dbReference type="ARBA" id="ARBA00007277"/>
    </source>
</evidence>
<evidence type="ECO:0000256" key="5">
    <source>
        <dbReference type="ARBA" id="ARBA00022989"/>
    </source>
</evidence>
<evidence type="ECO:0000313" key="10">
    <source>
        <dbReference type="EMBL" id="CAL1613701.1"/>
    </source>
</evidence>
<dbReference type="GO" id="GO:0008889">
    <property type="term" value="F:glycerophosphodiester phosphodiesterase activity"/>
    <property type="evidence" value="ECO:0007669"/>
    <property type="project" value="TreeGrafter"/>
</dbReference>
<dbReference type="GO" id="GO:0006629">
    <property type="term" value="P:lipid metabolic process"/>
    <property type="evidence" value="ECO:0007669"/>
    <property type="project" value="InterPro"/>
</dbReference>
<organism evidence="10 11">
    <name type="scientific">Knipowitschia caucasica</name>
    <name type="common">Caucasian dwarf goby</name>
    <name type="synonym">Pomatoschistus caucasicus</name>
    <dbReference type="NCBI Taxonomy" id="637954"/>
    <lineage>
        <taxon>Eukaryota</taxon>
        <taxon>Metazoa</taxon>
        <taxon>Chordata</taxon>
        <taxon>Craniata</taxon>
        <taxon>Vertebrata</taxon>
        <taxon>Euteleostomi</taxon>
        <taxon>Actinopterygii</taxon>
        <taxon>Neopterygii</taxon>
        <taxon>Teleostei</taxon>
        <taxon>Neoteleostei</taxon>
        <taxon>Acanthomorphata</taxon>
        <taxon>Gobiaria</taxon>
        <taxon>Gobiiformes</taxon>
        <taxon>Gobioidei</taxon>
        <taxon>Gobiidae</taxon>
        <taxon>Gobiinae</taxon>
        <taxon>Knipowitschia</taxon>
    </lineage>
</organism>
<dbReference type="PANTHER" id="PTHR23344:SF1">
    <property type="entry name" value="GLYCEROPHOSPHOINOSITOL INOSITOLPHOSPHODIESTERASE GDPD2"/>
    <property type="match status" value="1"/>
</dbReference>
<dbReference type="PANTHER" id="PTHR23344">
    <property type="entry name" value="GLYCEROPHOSPHORYL DIESTER PHOSPHODIESTERASE"/>
    <property type="match status" value="1"/>
</dbReference>
<protein>
    <recommendedName>
        <fullName evidence="9">GP-PDE domain-containing protein</fullName>
    </recommendedName>
</protein>
<dbReference type="Gene3D" id="3.20.20.190">
    <property type="entry name" value="Phosphatidylinositol (PI) phosphodiesterase"/>
    <property type="match status" value="1"/>
</dbReference>
<dbReference type="Pfam" id="PF03009">
    <property type="entry name" value="GDPD"/>
    <property type="match status" value="1"/>
</dbReference>
<feature type="transmembrane region" description="Helical" evidence="8">
    <location>
        <begin position="158"/>
        <end position="176"/>
    </location>
</feature>
<proteinExistence type="inferred from homology"/>
<evidence type="ECO:0000256" key="4">
    <source>
        <dbReference type="ARBA" id="ARBA00022801"/>
    </source>
</evidence>
<dbReference type="Proteomes" id="UP001497482">
    <property type="component" value="Chromosome 8"/>
</dbReference>
<evidence type="ECO:0000256" key="8">
    <source>
        <dbReference type="SAM" id="Phobius"/>
    </source>
</evidence>
<feature type="transmembrane region" description="Helical" evidence="8">
    <location>
        <begin position="118"/>
        <end position="138"/>
    </location>
</feature>
<dbReference type="PROSITE" id="PS51704">
    <property type="entry name" value="GP_PDE"/>
    <property type="match status" value="1"/>
</dbReference>
<keyword evidence="11" id="KW-1185">Reference proteome</keyword>
<feature type="transmembrane region" description="Helical" evidence="8">
    <location>
        <begin position="78"/>
        <end position="106"/>
    </location>
</feature>
<accession>A0AAV2MKL5</accession>
<keyword evidence="6 8" id="KW-0472">Membrane</keyword>
<evidence type="ECO:0000256" key="7">
    <source>
        <dbReference type="ARBA" id="ARBA00023180"/>
    </source>
</evidence>
<evidence type="ECO:0000313" key="11">
    <source>
        <dbReference type="Proteomes" id="UP001497482"/>
    </source>
</evidence>
<name>A0AAV2MKL5_KNICA</name>
<sequence>MSNCKSICAVCSRTVYSCYWGKPRESTKSKTKACLWFSIVAVVTVTALAWMYICMVTYNDQEDVNWKGFTALHLWINWFMVLIILSALITAYCVFLLIFALIQVALKGPLNLHWAHKIFLLVGSIFIASGVIGISLVWKQEWLTVRLSLEATSPFLQFGAVGALTLLCNMVFKAIFTTRQTLSRYIIGSTFATVSVVLFLLPLCIRSPCFIEKHKLPAKPMLIGHRGAPMLAPENTIMSFNRSISCGIKAFETDVQLSEDRVPFLMHDNDSNFLLRTTNAKDAFPHKPLHTSASLTWAEYQSLNAGEWFVKTDPFKTVSQLSEAEKEMAQNQKIPTLQQLLQLAQQHRIHVMFDLYSPNQKDDTIDTVKTILLSGIDRNLVLWLPPTERDYVKASGFTQVYNNVGEMKRKNGTHLNLKYSKISTREIRELRKNNFDVNLWVVNERWLFSLLWCAGASSVTTNSCHTLKDMEWPDWTITRQLYRKIWLTVDIVSLLIMAGLFVYQWHENQKEVIRVEEEKTVSFLTSKSFDDNTTVSLTSGLISDTSTDKIS</sequence>
<keyword evidence="3 8" id="KW-0812">Transmembrane</keyword>
<dbReference type="EMBL" id="OZ035830">
    <property type="protein sequence ID" value="CAL1613701.1"/>
    <property type="molecule type" value="Genomic_DNA"/>
</dbReference>
<feature type="domain" description="GP-PDE" evidence="9">
    <location>
        <begin position="220"/>
        <end position="471"/>
    </location>
</feature>
<keyword evidence="5 8" id="KW-1133">Transmembrane helix</keyword>
<dbReference type="SUPFAM" id="SSF51695">
    <property type="entry name" value="PLC-like phosphodiesterases"/>
    <property type="match status" value="1"/>
</dbReference>
<dbReference type="AlphaFoldDB" id="A0AAV2MKL5"/>